<dbReference type="PROSITE" id="PS50943">
    <property type="entry name" value="HTH_CROC1"/>
    <property type="match status" value="1"/>
</dbReference>
<dbReference type="RefSeq" id="WP_024394934.1">
    <property type="nucleotide sequence ID" value="NZ_BDMJ01000003.1"/>
</dbReference>
<reference evidence="5 6" key="1">
    <citation type="submission" date="2016-02" db="EMBL/GenBank/DDBJ databases">
        <authorList>
            <consortium name="Pathogen Informatics"/>
        </authorList>
    </citation>
    <scope>NUCLEOTIDE SEQUENCE [LARGE SCALE GENOMIC DNA]</scope>
    <source>
        <strain evidence="3 5">LSS100</strain>
        <strain evidence="4 6">SS999</strain>
    </source>
</reference>
<dbReference type="EMBL" id="FIFN01000002">
    <property type="protein sequence ID" value="CYT85827.1"/>
    <property type="molecule type" value="Genomic_DNA"/>
</dbReference>
<dbReference type="GO" id="GO:0005829">
    <property type="term" value="C:cytosol"/>
    <property type="evidence" value="ECO:0007669"/>
    <property type="project" value="TreeGrafter"/>
</dbReference>
<dbReference type="Proteomes" id="UP000075182">
    <property type="component" value="Unassembled WGS sequence"/>
</dbReference>
<dbReference type="InterPro" id="IPR001387">
    <property type="entry name" value="Cro/C1-type_HTH"/>
</dbReference>
<dbReference type="AlphaFoldDB" id="A0A116JJL2"/>
<dbReference type="Gene3D" id="1.10.260.40">
    <property type="entry name" value="lambda repressor-like DNA-binding domains"/>
    <property type="match status" value="1"/>
</dbReference>
<dbReference type="PANTHER" id="PTHR46797:SF1">
    <property type="entry name" value="METHYLPHOSPHONATE SYNTHASE"/>
    <property type="match status" value="1"/>
</dbReference>
<dbReference type="Pfam" id="PF01381">
    <property type="entry name" value="HTH_3"/>
    <property type="match status" value="1"/>
</dbReference>
<gene>
    <name evidence="3" type="ORF">ERS132462_00241</name>
    <name evidence="4" type="ORF">ERS132536_00374</name>
</gene>
<keyword evidence="1" id="KW-0238">DNA-binding</keyword>
<dbReference type="Proteomes" id="UP000072003">
    <property type="component" value="Unassembled WGS sequence"/>
</dbReference>
<dbReference type="SMART" id="SM00530">
    <property type="entry name" value="HTH_XRE"/>
    <property type="match status" value="1"/>
</dbReference>
<accession>A0A116JJL2</accession>
<evidence type="ECO:0000313" key="6">
    <source>
        <dbReference type="Proteomes" id="UP000075182"/>
    </source>
</evidence>
<evidence type="ECO:0000313" key="4">
    <source>
        <dbReference type="EMBL" id="CYX46366.1"/>
    </source>
</evidence>
<dbReference type="InterPro" id="IPR010982">
    <property type="entry name" value="Lambda_DNA-bd_dom_sf"/>
</dbReference>
<dbReference type="PANTHER" id="PTHR46797">
    <property type="entry name" value="HTH-TYPE TRANSCRIPTIONAL REGULATOR"/>
    <property type="match status" value="1"/>
</dbReference>
<evidence type="ECO:0000313" key="5">
    <source>
        <dbReference type="Proteomes" id="UP000072003"/>
    </source>
</evidence>
<dbReference type="EMBL" id="FIMD01000002">
    <property type="protein sequence ID" value="CYX46366.1"/>
    <property type="molecule type" value="Genomic_DNA"/>
</dbReference>
<evidence type="ECO:0000256" key="1">
    <source>
        <dbReference type="ARBA" id="ARBA00023125"/>
    </source>
</evidence>
<dbReference type="InterPro" id="IPR050807">
    <property type="entry name" value="TransReg_Diox_bact_type"/>
</dbReference>
<dbReference type="GO" id="GO:0003700">
    <property type="term" value="F:DNA-binding transcription factor activity"/>
    <property type="evidence" value="ECO:0007669"/>
    <property type="project" value="TreeGrafter"/>
</dbReference>
<dbReference type="CDD" id="cd00093">
    <property type="entry name" value="HTH_XRE"/>
    <property type="match status" value="1"/>
</dbReference>
<evidence type="ECO:0000313" key="3">
    <source>
        <dbReference type="EMBL" id="CYT85827.1"/>
    </source>
</evidence>
<evidence type="ECO:0000259" key="2">
    <source>
        <dbReference type="PROSITE" id="PS50943"/>
    </source>
</evidence>
<dbReference type="SUPFAM" id="SSF47413">
    <property type="entry name" value="lambda repressor-like DNA-binding domains"/>
    <property type="match status" value="1"/>
</dbReference>
<sequence>MSLGKSVSNRIYELRIKKQLTQEMLADKAGMDVNALGRIERGQNSNIKLETLNKLIEALELDYQTFFAFTDSDNEVSKLIAKLSLVDDEEKYLEIFNKILDIELKI</sequence>
<name>A0A116JJL2_STRSU</name>
<proteinExistence type="predicted"/>
<organism evidence="3 5">
    <name type="scientific">Streptococcus suis</name>
    <dbReference type="NCBI Taxonomy" id="1307"/>
    <lineage>
        <taxon>Bacteria</taxon>
        <taxon>Bacillati</taxon>
        <taxon>Bacillota</taxon>
        <taxon>Bacilli</taxon>
        <taxon>Lactobacillales</taxon>
        <taxon>Streptococcaceae</taxon>
        <taxon>Streptococcus</taxon>
    </lineage>
</organism>
<dbReference type="GO" id="GO:0003677">
    <property type="term" value="F:DNA binding"/>
    <property type="evidence" value="ECO:0007669"/>
    <property type="project" value="UniProtKB-KW"/>
</dbReference>
<protein>
    <submittedName>
        <fullName evidence="3">Putative transcriptional regulator, XRE family protein</fullName>
    </submittedName>
</protein>
<feature type="domain" description="HTH cro/C1-type" evidence="2">
    <location>
        <begin position="11"/>
        <end position="66"/>
    </location>
</feature>